<dbReference type="GO" id="GO:0016705">
    <property type="term" value="F:oxidoreductase activity, acting on paired donors, with incorporation or reduction of molecular oxygen"/>
    <property type="evidence" value="ECO:0007669"/>
    <property type="project" value="InterPro"/>
</dbReference>
<dbReference type="GO" id="GO:0005506">
    <property type="term" value="F:iron ion binding"/>
    <property type="evidence" value="ECO:0007669"/>
    <property type="project" value="InterPro"/>
</dbReference>
<dbReference type="GO" id="GO:0020037">
    <property type="term" value="F:heme binding"/>
    <property type="evidence" value="ECO:0007669"/>
    <property type="project" value="InterPro"/>
</dbReference>
<dbReference type="Gene3D" id="1.10.630.10">
    <property type="entry name" value="Cytochrome P450"/>
    <property type="match status" value="2"/>
</dbReference>
<protein>
    <submittedName>
        <fullName evidence="10">Uncharacterized protein</fullName>
    </submittedName>
</protein>
<evidence type="ECO:0000256" key="7">
    <source>
        <dbReference type="PIRSR" id="PIRSR602401-1"/>
    </source>
</evidence>
<feature type="binding site" description="axial binding residue" evidence="7">
    <location>
        <position position="288"/>
    </location>
    <ligand>
        <name>heme</name>
        <dbReference type="ChEBI" id="CHEBI:30413"/>
    </ligand>
    <ligandPart>
        <name>Fe</name>
        <dbReference type="ChEBI" id="CHEBI:18248"/>
    </ligandPart>
</feature>
<dbReference type="PRINTS" id="PR00385">
    <property type="entry name" value="P450"/>
</dbReference>
<keyword evidence="9" id="KW-0812">Transmembrane</keyword>
<accession>A0A978UJN4</accession>
<keyword evidence="9" id="KW-1133">Transmembrane helix</keyword>
<feature type="coiled-coil region" evidence="8">
    <location>
        <begin position="80"/>
        <end position="107"/>
    </location>
</feature>
<evidence type="ECO:0000256" key="2">
    <source>
        <dbReference type="ARBA" id="ARBA00022617"/>
    </source>
</evidence>
<dbReference type="AlphaFoldDB" id="A0A978UJN4"/>
<keyword evidence="2 7" id="KW-0349">Heme</keyword>
<dbReference type="Pfam" id="PF00067">
    <property type="entry name" value="p450"/>
    <property type="match status" value="2"/>
</dbReference>
<keyword evidence="9" id="KW-0472">Membrane</keyword>
<dbReference type="PRINTS" id="PR00463">
    <property type="entry name" value="EP450I"/>
</dbReference>
<keyword evidence="5 7" id="KW-0408">Iron</keyword>
<dbReference type="SUPFAM" id="SSF48264">
    <property type="entry name" value="Cytochrome P450"/>
    <property type="match status" value="1"/>
</dbReference>
<evidence type="ECO:0000256" key="1">
    <source>
        <dbReference type="ARBA" id="ARBA00010617"/>
    </source>
</evidence>
<feature type="transmembrane region" description="Helical" evidence="9">
    <location>
        <begin position="317"/>
        <end position="334"/>
    </location>
</feature>
<dbReference type="Proteomes" id="UP000813462">
    <property type="component" value="Unassembled WGS sequence"/>
</dbReference>
<keyword evidence="3 7" id="KW-0479">Metal-binding</keyword>
<evidence type="ECO:0000256" key="3">
    <source>
        <dbReference type="ARBA" id="ARBA00022723"/>
    </source>
</evidence>
<feature type="transmembrane region" description="Helical" evidence="9">
    <location>
        <begin position="290"/>
        <end position="311"/>
    </location>
</feature>
<keyword evidence="4" id="KW-0560">Oxidoreductase</keyword>
<dbReference type="PANTHER" id="PTHR47953">
    <property type="entry name" value="OS08G0105600 PROTEIN"/>
    <property type="match status" value="1"/>
</dbReference>
<evidence type="ECO:0000256" key="6">
    <source>
        <dbReference type="ARBA" id="ARBA00023033"/>
    </source>
</evidence>
<dbReference type="InterPro" id="IPR001128">
    <property type="entry name" value="Cyt_P450"/>
</dbReference>
<feature type="transmembrane region" description="Helical" evidence="9">
    <location>
        <begin position="52"/>
        <end position="74"/>
    </location>
</feature>
<proteinExistence type="inferred from homology"/>
<name>A0A978UJN4_ZIZJJ</name>
<evidence type="ECO:0000313" key="10">
    <source>
        <dbReference type="EMBL" id="KAH7515015.1"/>
    </source>
</evidence>
<comment type="caution">
    <text evidence="10">The sequence shown here is derived from an EMBL/GenBank/DDBJ whole genome shotgun (WGS) entry which is preliminary data.</text>
</comment>
<sequence>MELTIEEPITPLASLIAGLKKAKVQGKESHGSRVCKRFMRNRAFNKTGSFSFFPFIFSSFNIILLSGLCIGDLFPEWKWINSMSGMKKRLEKNLNDLRKICDGMINERLQNNESKTTTTTTTMGNNGEDFLDILLQMQQRDDLEVPITDENIKALVMDMFEGGTDTTTATLEWTMIEKVNETHLQHLHYLKVVVKEALRLHPPTPLLAPRESMDNCILDGFEIPVKTRVVINAFAIGGDPKSWEDPLVYNLERFIDDQDNKNGSVVHIDQVKDQELKFVQFKAGRRRCPGFAFGLATIEIAFLASCTISIGNCLQKYLVLMMLTLTLTLMRFLGLPPKGSLLLFSSRKPIRISKSSTFESN</sequence>
<evidence type="ECO:0000313" key="11">
    <source>
        <dbReference type="Proteomes" id="UP000813462"/>
    </source>
</evidence>
<gene>
    <name evidence="10" type="ORF">FEM48_Zijuj11G0151400</name>
</gene>
<organism evidence="10 11">
    <name type="scientific">Ziziphus jujuba var. spinosa</name>
    <dbReference type="NCBI Taxonomy" id="714518"/>
    <lineage>
        <taxon>Eukaryota</taxon>
        <taxon>Viridiplantae</taxon>
        <taxon>Streptophyta</taxon>
        <taxon>Embryophyta</taxon>
        <taxon>Tracheophyta</taxon>
        <taxon>Spermatophyta</taxon>
        <taxon>Magnoliopsida</taxon>
        <taxon>eudicotyledons</taxon>
        <taxon>Gunneridae</taxon>
        <taxon>Pentapetalae</taxon>
        <taxon>rosids</taxon>
        <taxon>fabids</taxon>
        <taxon>Rosales</taxon>
        <taxon>Rhamnaceae</taxon>
        <taxon>Paliureae</taxon>
        <taxon>Ziziphus</taxon>
    </lineage>
</organism>
<evidence type="ECO:0000256" key="5">
    <source>
        <dbReference type="ARBA" id="ARBA00023004"/>
    </source>
</evidence>
<comment type="cofactor">
    <cofactor evidence="7">
        <name>heme</name>
        <dbReference type="ChEBI" id="CHEBI:30413"/>
    </cofactor>
</comment>
<keyword evidence="8" id="KW-0175">Coiled coil</keyword>
<comment type="similarity">
    <text evidence="1">Belongs to the cytochrome P450 family.</text>
</comment>
<evidence type="ECO:0000256" key="8">
    <source>
        <dbReference type="SAM" id="Coils"/>
    </source>
</evidence>
<dbReference type="EMBL" id="JAEACU010000011">
    <property type="protein sequence ID" value="KAH7515015.1"/>
    <property type="molecule type" value="Genomic_DNA"/>
</dbReference>
<reference evidence="10" key="1">
    <citation type="journal article" date="2021" name="Front. Plant Sci.">
        <title>Chromosome-Scale Genome Assembly for Chinese Sour Jujube and Insights Into Its Genome Evolution and Domestication Signature.</title>
        <authorList>
            <person name="Shen L.-Y."/>
            <person name="Luo H."/>
            <person name="Wang X.-L."/>
            <person name="Wang X.-M."/>
            <person name="Qiu X.-J."/>
            <person name="Liu H."/>
            <person name="Zhou S.-S."/>
            <person name="Jia K.-H."/>
            <person name="Nie S."/>
            <person name="Bao Y.-T."/>
            <person name="Zhang R.-G."/>
            <person name="Yun Q.-Z."/>
            <person name="Chai Y.-H."/>
            <person name="Lu J.-Y."/>
            <person name="Li Y."/>
            <person name="Zhao S.-W."/>
            <person name="Mao J.-F."/>
            <person name="Jia S.-G."/>
            <person name="Mao Y.-M."/>
        </authorList>
    </citation>
    <scope>NUCLEOTIDE SEQUENCE</scope>
    <source>
        <strain evidence="10">AT0</strain>
        <tissue evidence="10">Leaf</tissue>
    </source>
</reference>
<dbReference type="InterPro" id="IPR052306">
    <property type="entry name" value="CYP450_71D"/>
</dbReference>
<evidence type="ECO:0000256" key="9">
    <source>
        <dbReference type="SAM" id="Phobius"/>
    </source>
</evidence>
<dbReference type="InterPro" id="IPR036396">
    <property type="entry name" value="Cyt_P450_sf"/>
</dbReference>
<dbReference type="PANTHER" id="PTHR47953:SF5">
    <property type="entry name" value="CYTOCHROME P450 71AV8-LIKE"/>
    <property type="match status" value="1"/>
</dbReference>
<evidence type="ECO:0000256" key="4">
    <source>
        <dbReference type="ARBA" id="ARBA00023002"/>
    </source>
</evidence>
<dbReference type="InterPro" id="IPR002401">
    <property type="entry name" value="Cyt_P450_E_grp-I"/>
</dbReference>
<keyword evidence="6" id="KW-0503">Monooxygenase</keyword>
<dbReference type="GO" id="GO:0004497">
    <property type="term" value="F:monooxygenase activity"/>
    <property type="evidence" value="ECO:0007669"/>
    <property type="project" value="UniProtKB-KW"/>
</dbReference>